<feature type="region of interest" description="Disordered" evidence="1">
    <location>
        <begin position="92"/>
        <end position="132"/>
    </location>
</feature>
<organism evidence="2">
    <name type="scientific">Cystobacter fuscus</name>
    <dbReference type="NCBI Taxonomy" id="43"/>
    <lineage>
        <taxon>Bacteria</taxon>
        <taxon>Pseudomonadati</taxon>
        <taxon>Myxococcota</taxon>
        <taxon>Myxococcia</taxon>
        <taxon>Myxococcales</taxon>
        <taxon>Cystobacterineae</taxon>
        <taxon>Archangiaceae</taxon>
        <taxon>Cystobacter</taxon>
    </lineage>
</organism>
<evidence type="ECO:0000256" key="1">
    <source>
        <dbReference type="SAM" id="MobiDB-lite"/>
    </source>
</evidence>
<name>A0A3Q8IA14_9BACT</name>
<sequence length="132" mass="12974">MTSLSACHQCRGFVPPGSTTCVHCGMTLTVAEPRGGTGLTALAGLASAGMAAITLMACYGMPPCDEPAPDGGSDQYHCYDYYPPTHCASPAADGGLTDADGGTTDSDGGALPPCEDVFPSPGDAGTGADAGL</sequence>
<protein>
    <submittedName>
        <fullName evidence="2">Uncharacterized protein</fullName>
    </submittedName>
</protein>
<dbReference type="AlphaFoldDB" id="A0A3Q8IA14"/>
<proteinExistence type="predicted"/>
<accession>A0A3Q8IA14</accession>
<evidence type="ECO:0000313" key="2">
    <source>
        <dbReference type="EMBL" id="AYM53677.1"/>
    </source>
</evidence>
<feature type="compositionally biased region" description="Low complexity" evidence="1">
    <location>
        <begin position="92"/>
        <end position="110"/>
    </location>
</feature>
<dbReference type="EMBL" id="MH908908">
    <property type="protein sequence ID" value="AYM53677.1"/>
    <property type="molecule type" value="Genomic_DNA"/>
</dbReference>
<reference evidence="2" key="1">
    <citation type="journal article" date="2018" name="J. Ind. Microbiol. Biotechnol.">
        <title>Genome mining reveals uncommon alkylpyrones as type III PKS products from myxobacteria.</title>
        <authorList>
            <person name="Hug J.J."/>
            <person name="Panter F."/>
            <person name="Krug D."/>
            <person name="Muller R."/>
        </authorList>
    </citation>
    <scope>NUCLEOTIDE SEQUENCE</scope>
    <source>
        <strain evidence="2">MCy9118</strain>
    </source>
</reference>